<feature type="compositionally biased region" description="Low complexity" evidence="1">
    <location>
        <begin position="416"/>
        <end position="428"/>
    </location>
</feature>
<sequence length="740" mass="79914">MVKQNLQLSENQNITVADIKKFNGVMNLYDAYYLTNRPSYVGSQVETFSGLQYLKFLSPVSSISLNVTVAWDKNANPDLRPLEGLNFTTQRFSLVGNFSDPNYKEIDASQIGDLSIGNASVITLTGSSLISDHSGIDQAGLEKMAPALIKIASTVSPFLPNGPSIFLNNTNITDLSPLNGIGASAKNALTVNNNSVDPTTLYAVTGQPMTFTAQHITGLNGKDLSSTYTITPNVPLSEYHDNNMSYLGNDQYVVNDPTGSGTTFTYGNVIPAYNLGNSYSEKVGGTYFYYSGTTTQPIVWQNSPTVKILYVDSNNQPILSNGSQLTETVDGTKIGSNFDLTPYTKLTGYTFVSSSGSLTGAYTQDPQTQTFVFKENPVTATTTPSTGTTTGTTTPSTGTTTTPSTVPSDTYDDEGTTTPSTPTTPVITTKPVDITVSAVSKNPVQVYGPDGSAISGKTVILADTTIKQSATINGTLYYQIGDGEWVPASDFNTYQASTGIAKTGTTDATLVNSEGVTLDYKLAANTAWKYDRIVTIQGKQYYEVGNNEYLSADDSLAYTPVKADLTIKTPVEVYNSEGKEITRVLPTHSDWATDGISTINGVRMYHVGTNEWISAENVNPYTSVKTVFNSTTDTPVFDITGELTKRTLDPGTAWKVDRITEINGAKYYRVAENEFVKVPDTSITVANNVIDVENVVPIYDEKGNLTDLNLAADTAWRFDKTVTIGGQKYYRVATDEYVKA</sequence>
<keyword evidence="4" id="KW-1185">Reference proteome</keyword>
<evidence type="ECO:0000259" key="2">
    <source>
        <dbReference type="Pfam" id="PF03217"/>
    </source>
</evidence>
<evidence type="ECO:0000313" key="4">
    <source>
        <dbReference type="Proteomes" id="UP000298021"/>
    </source>
</evidence>
<feature type="domain" description="S-layer protein C-terminal" evidence="2">
    <location>
        <begin position="446"/>
        <end position="489"/>
    </location>
</feature>
<dbReference type="AlphaFoldDB" id="A0A4Z0JNA6"/>
<feature type="compositionally biased region" description="Low complexity" evidence="1">
    <location>
        <begin position="381"/>
        <end position="405"/>
    </location>
</feature>
<accession>A0A4Z0JNA6</accession>
<dbReference type="OrthoDB" id="2323116at2"/>
<dbReference type="Pfam" id="PF03217">
    <property type="entry name" value="SlpA"/>
    <property type="match status" value="4"/>
</dbReference>
<dbReference type="Proteomes" id="UP000298021">
    <property type="component" value="Unassembled WGS sequence"/>
</dbReference>
<feature type="region of interest" description="Disordered" evidence="1">
    <location>
        <begin position="375"/>
        <end position="428"/>
    </location>
</feature>
<gene>
    <name evidence="3" type="ORF">EGT49_02860</name>
</gene>
<dbReference type="EMBL" id="RKLY01000005">
    <property type="protein sequence ID" value="TGD24478.1"/>
    <property type="molecule type" value="Genomic_DNA"/>
</dbReference>
<dbReference type="Gene3D" id="3.10.20.320">
    <property type="entry name" value="Putative peptidoglycan bound protein (lpxtg motif)"/>
    <property type="match status" value="1"/>
</dbReference>
<dbReference type="InterPro" id="IPR024968">
    <property type="entry name" value="SlpA_C_lactobacillus"/>
</dbReference>
<evidence type="ECO:0000313" key="3">
    <source>
        <dbReference type="EMBL" id="TGD24478.1"/>
    </source>
</evidence>
<proteinExistence type="predicted"/>
<evidence type="ECO:0000256" key="1">
    <source>
        <dbReference type="SAM" id="MobiDB-lite"/>
    </source>
</evidence>
<comment type="caution">
    <text evidence="3">The sequence shown here is derived from an EMBL/GenBank/DDBJ whole genome shotgun (WGS) entry which is preliminary data.</text>
</comment>
<organism evidence="3 4">
    <name type="scientific">Companilactobacillus suantsaicola</name>
    <dbReference type="NCBI Taxonomy" id="2487723"/>
    <lineage>
        <taxon>Bacteria</taxon>
        <taxon>Bacillati</taxon>
        <taxon>Bacillota</taxon>
        <taxon>Bacilli</taxon>
        <taxon>Lactobacillales</taxon>
        <taxon>Lactobacillaceae</taxon>
        <taxon>Companilactobacillus</taxon>
    </lineage>
</organism>
<feature type="domain" description="S-layer protein C-terminal" evidence="2">
    <location>
        <begin position="631"/>
        <end position="678"/>
    </location>
</feature>
<reference evidence="3 4" key="1">
    <citation type="submission" date="2018-10" db="EMBL/GenBank/DDBJ databases">
        <title>Lactobacillus sp. R7 and Lactobacillus sp. R19 isolated from fermented mustard green product of Taiwan.</title>
        <authorList>
            <person name="Lin S.-T."/>
        </authorList>
    </citation>
    <scope>NUCLEOTIDE SEQUENCE [LARGE SCALE GENOMIC DNA]</scope>
    <source>
        <strain evidence="3 4">BCRC 81127</strain>
    </source>
</reference>
<protein>
    <recommendedName>
        <fullName evidence="2">S-layer protein C-terminal domain-containing protein</fullName>
    </recommendedName>
</protein>
<feature type="domain" description="S-layer protein C-terminal" evidence="2">
    <location>
        <begin position="500"/>
        <end position="552"/>
    </location>
</feature>
<name>A0A4Z0JNA6_9LACO</name>
<feature type="domain" description="S-layer protein C-terminal" evidence="2">
    <location>
        <begin position="698"/>
        <end position="740"/>
    </location>
</feature>